<dbReference type="EMBL" id="JAASQJ010000003">
    <property type="protein sequence ID" value="NIJ53986.1"/>
    <property type="molecule type" value="Genomic_DNA"/>
</dbReference>
<accession>A0ABX0ULV5</accession>
<protein>
    <submittedName>
        <fullName evidence="2">Polyisoprenoid-binding protein YceI</fullName>
    </submittedName>
</protein>
<comment type="caution">
    <text evidence="2">The sequence shown here is derived from an EMBL/GenBank/DDBJ whole genome shotgun (WGS) entry which is preliminary data.</text>
</comment>
<name>A0ABX0ULV5_9BACT</name>
<gene>
    <name evidence="2" type="ORF">FHS68_003168</name>
</gene>
<dbReference type="Pfam" id="PF04264">
    <property type="entry name" value="YceI"/>
    <property type="match status" value="1"/>
</dbReference>
<dbReference type="PANTHER" id="PTHR34406:SF1">
    <property type="entry name" value="PROTEIN YCEI"/>
    <property type="match status" value="1"/>
</dbReference>
<feature type="domain" description="Lipid/polyisoprenoid-binding YceI-like" evidence="1">
    <location>
        <begin position="23"/>
        <end position="175"/>
    </location>
</feature>
<dbReference type="InterPro" id="IPR036761">
    <property type="entry name" value="TTHA0802/YceI-like_sf"/>
</dbReference>
<dbReference type="InterPro" id="IPR007372">
    <property type="entry name" value="Lipid/polyisoprenoid-bd_YceI"/>
</dbReference>
<dbReference type="Proteomes" id="UP001179181">
    <property type="component" value="Unassembled WGS sequence"/>
</dbReference>
<dbReference type="RefSeq" id="WP_167271672.1">
    <property type="nucleotide sequence ID" value="NZ_JAASQJ010000003.1"/>
</dbReference>
<evidence type="ECO:0000313" key="3">
    <source>
        <dbReference type="Proteomes" id="UP001179181"/>
    </source>
</evidence>
<evidence type="ECO:0000313" key="2">
    <source>
        <dbReference type="EMBL" id="NIJ53986.1"/>
    </source>
</evidence>
<evidence type="ECO:0000259" key="1">
    <source>
        <dbReference type="SMART" id="SM00867"/>
    </source>
</evidence>
<dbReference type="PANTHER" id="PTHR34406">
    <property type="entry name" value="PROTEIN YCEI"/>
    <property type="match status" value="1"/>
</dbReference>
<organism evidence="2 3">
    <name type="scientific">Dyadobacter arcticus</name>
    <dbReference type="NCBI Taxonomy" id="1078754"/>
    <lineage>
        <taxon>Bacteria</taxon>
        <taxon>Pseudomonadati</taxon>
        <taxon>Bacteroidota</taxon>
        <taxon>Cytophagia</taxon>
        <taxon>Cytophagales</taxon>
        <taxon>Spirosomataceae</taxon>
        <taxon>Dyadobacter</taxon>
    </lineage>
</organism>
<dbReference type="SMART" id="SM00867">
    <property type="entry name" value="YceI"/>
    <property type="match status" value="1"/>
</dbReference>
<sequence>MTKYLALILFIILSSFAFFVLKDWEIVSGYTIKFDGKYARGSFEKLAGAISFDPENLSTAKFDVTVDVASINTGIDLKNKHAKSDKWFDAEKFPVIHFISSKVEKLDTSYVVHGELELRGIKKQLSIPFSFQKNETQSLFYGTFNVNRGDFGIGKSTGKDSDSTSVEVYVPVQGL</sequence>
<reference evidence="2 3" key="1">
    <citation type="submission" date="2020-03" db="EMBL/GenBank/DDBJ databases">
        <title>Genomic Encyclopedia of Type Strains, Phase IV (KMG-IV): sequencing the most valuable type-strain genomes for metagenomic binning, comparative biology and taxonomic classification.</title>
        <authorList>
            <person name="Goeker M."/>
        </authorList>
    </citation>
    <scope>NUCLEOTIDE SEQUENCE [LARGE SCALE GENOMIC DNA]</scope>
    <source>
        <strain evidence="2 3">DSM 102865</strain>
    </source>
</reference>
<proteinExistence type="predicted"/>
<dbReference type="SUPFAM" id="SSF101874">
    <property type="entry name" value="YceI-like"/>
    <property type="match status" value="1"/>
</dbReference>
<keyword evidence="3" id="KW-1185">Reference proteome</keyword>
<dbReference type="Gene3D" id="2.40.128.110">
    <property type="entry name" value="Lipid/polyisoprenoid-binding, YceI-like"/>
    <property type="match status" value="1"/>
</dbReference>